<feature type="domain" description="SnoaL-like" evidence="1">
    <location>
        <begin position="6"/>
        <end position="135"/>
    </location>
</feature>
<dbReference type="Pfam" id="PF13577">
    <property type="entry name" value="SnoaL_4"/>
    <property type="match status" value="1"/>
</dbReference>
<comment type="caution">
    <text evidence="2">The sequence shown here is derived from an EMBL/GenBank/DDBJ whole genome shotgun (WGS) entry which is preliminary data.</text>
</comment>
<dbReference type="InterPro" id="IPR032710">
    <property type="entry name" value="NTF2-like_dom_sf"/>
</dbReference>
<dbReference type="SUPFAM" id="SSF54427">
    <property type="entry name" value="NTF2-like"/>
    <property type="match status" value="1"/>
</dbReference>
<gene>
    <name evidence="2" type="ORF">LK12_08245</name>
</gene>
<dbReference type="OrthoDB" id="7851780at2"/>
<sequence>MTEIEQLLARDAIRALKARYFRAFDTKDWDTFVGLFTEDAWLEFDLAVPVPDERTPSARLEGRKAIGDHVSSPNVVAQTVHHGHTYEIEVVGENEARGIWAMEDIVDYGHSLIRGYGHYHETYRREDGQWRFTSVHLTRLRYEQTLRNRIVL</sequence>
<reference evidence="2 3" key="1">
    <citation type="submission" date="2014-10" db="EMBL/GenBank/DDBJ databases">
        <title>Genome sequence of Novosphingobium malaysiense MUSC 273(T).</title>
        <authorList>
            <person name="Lee L.-H."/>
        </authorList>
    </citation>
    <scope>NUCLEOTIDE SEQUENCE [LARGE SCALE GENOMIC DNA]</scope>
    <source>
        <strain evidence="2 3">MUSC 273</strain>
    </source>
</reference>
<keyword evidence="3" id="KW-1185">Reference proteome</keyword>
<dbReference type="Gene3D" id="3.10.450.50">
    <property type="match status" value="1"/>
</dbReference>
<dbReference type="Proteomes" id="UP000031057">
    <property type="component" value="Unassembled WGS sequence"/>
</dbReference>
<dbReference type="NCBIfam" id="TIGR02246">
    <property type="entry name" value="SgcJ/EcaC family oxidoreductase"/>
    <property type="match status" value="1"/>
</dbReference>
<dbReference type="InterPro" id="IPR011944">
    <property type="entry name" value="Steroid_delta5-4_isomerase"/>
</dbReference>
<evidence type="ECO:0000259" key="1">
    <source>
        <dbReference type="Pfam" id="PF13577"/>
    </source>
</evidence>
<dbReference type="EMBL" id="JTDI01000003">
    <property type="protein sequence ID" value="KHK90933.1"/>
    <property type="molecule type" value="Genomic_DNA"/>
</dbReference>
<proteinExistence type="predicted"/>
<protein>
    <recommendedName>
        <fullName evidence="1">SnoaL-like domain-containing protein</fullName>
    </recommendedName>
</protein>
<dbReference type="RefSeq" id="WP_039281974.1">
    <property type="nucleotide sequence ID" value="NZ_JTDI01000003.1"/>
</dbReference>
<name>A0A0B1ZNS7_9SPHN</name>
<dbReference type="AlphaFoldDB" id="A0A0B1ZNS7"/>
<organism evidence="2 3">
    <name type="scientific">Novosphingobium malaysiense</name>
    <dbReference type="NCBI Taxonomy" id="1348853"/>
    <lineage>
        <taxon>Bacteria</taxon>
        <taxon>Pseudomonadati</taxon>
        <taxon>Pseudomonadota</taxon>
        <taxon>Alphaproteobacteria</taxon>
        <taxon>Sphingomonadales</taxon>
        <taxon>Sphingomonadaceae</taxon>
        <taxon>Novosphingobium</taxon>
    </lineage>
</organism>
<evidence type="ECO:0000313" key="3">
    <source>
        <dbReference type="Proteomes" id="UP000031057"/>
    </source>
</evidence>
<dbReference type="STRING" id="1348853.LK12_08245"/>
<dbReference type="InterPro" id="IPR037401">
    <property type="entry name" value="SnoaL-like"/>
</dbReference>
<accession>A0A0B1ZNS7</accession>
<evidence type="ECO:0000313" key="2">
    <source>
        <dbReference type="EMBL" id="KHK90933.1"/>
    </source>
</evidence>